<feature type="region of interest" description="Disordered" evidence="1">
    <location>
        <begin position="129"/>
        <end position="151"/>
    </location>
</feature>
<feature type="region of interest" description="Disordered" evidence="1">
    <location>
        <begin position="60"/>
        <end position="115"/>
    </location>
</feature>
<feature type="chain" id="PRO_5014708087" evidence="2">
    <location>
        <begin position="22"/>
        <end position="151"/>
    </location>
</feature>
<reference evidence="3" key="1">
    <citation type="submission" date="2018-01" db="EMBL/GenBank/DDBJ databases">
        <title>An insight into the sialome of Amazonian anophelines.</title>
        <authorList>
            <person name="Ribeiro J.M."/>
            <person name="Scarpassa V."/>
            <person name="Calvo E."/>
        </authorList>
    </citation>
    <scope>NUCLEOTIDE SEQUENCE</scope>
</reference>
<organism evidence="3">
    <name type="scientific">Anopheles darlingi</name>
    <name type="common">Mosquito</name>
    <dbReference type="NCBI Taxonomy" id="43151"/>
    <lineage>
        <taxon>Eukaryota</taxon>
        <taxon>Metazoa</taxon>
        <taxon>Ecdysozoa</taxon>
        <taxon>Arthropoda</taxon>
        <taxon>Hexapoda</taxon>
        <taxon>Insecta</taxon>
        <taxon>Pterygota</taxon>
        <taxon>Neoptera</taxon>
        <taxon>Endopterygota</taxon>
        <taxon>Diptera</taxon>
        <taxon>Nematocera</taxon>
        <taxon>Culicoidea</taxon>
        <taxon>Culicidae</taxon>
        <taxon>Anophelinae</taxon>
        <taxon>Anopheles</taxon>
    </lineage>
</organism>
<feature type="signal peptide" evidence="2">
    <location>
        <begin position="1"/>
        <end position="21"/>
    </location>
</feature>
<dbReference type="AlphaFoldDB" id="A0A2M4DFG6"/>
<name>A0A2M4DFG6_ANODA</name>
<evidence type="ECO:0000313" key="3">
    <source>
        <dbReference type="EMBL" id="MBW76317.1"/>
    </source>
</evidence>
<protein>
    <submittedName>
        <fullName evidence="3">Putative secreted protein</fullName>
    </submittedName>
</protein>
<dbReference type="EMBL" id="GGFL01012139">
    <property type="protein sequence ID" value="MBW76317.1"/>
    <property type="molecule type" value="Transcribed_RNA"/>
</dbReference>
<keyword evidence="2" id="KW-0732">Signal</keyword>
<proteinExistence type="predicted"/>
<sequence>MAWQTAICLFCLLLTRETKRGDDRSGCLWEGCRIRSGFHLFVCPTHTHAHTCVRTHTRGPHATMNLGRTKKKKTRNSYNGKLRNTHTPGTTKRTSSERRHNRTNRRSQHTRTRLFLDASKRRDSVFRLLPPWPRHENTPRNAMPASGIMQT</sequence>
<evidence type="ECO:0000256" key="2">
    <source>
        <dbReference type="SAM" id="SignalP"/>
    </source>
</evidence>
<feature type="compositionally biased region" description="Basic residues" evidence="1">
    <location>
        <begin position="99"/>
        <end position="112"/>
    </location>
</feature>
<accession>A0A2M4DFG6</accession>
<evidence type="ECO:0000256" key="1">
    <source>
        <dbReference type="SAM" id="MobiDB-lite"/>
    </source>
</evidence>